<feature type="compositionally biased region" description="Low complexity" evidence="1">
    <location>
        <begin position="162"/>
        <end position="190"/>
    </location>
</feature>
<dbReference type="Proteomes" id="UP001362999">
    <property type="component" value="Unassembled WGS sequence"/>
</dbReference>
<feature type="region of interest" description="Disordered" evidence="1">
    <location>
        <begin position="1"/>
        <end position="46"/>
    </location>
</feature>
<name>A0AAV9ZGM2_9AGAR</name>
<accession>A0AAV9ZGM2</accession>
<gene>
    <name evidence="2" type="ORF">R3P38DRAFT_3234176</name>
</gene>
<protein>
    <submittedName>
        <fullName evidence="2">Uncharacterized protein</fullName>
    </submittedName>
</protein>
<reference evidence="2 3" key="1">
    <citation type="journal article" date="2024" name="J Genomics">
        <title>Draft genome sequencing and assembly of Favolaschia claudopus CIRM-BRFM 2984 isolated from oak limbs.</title>
        <authorList>
            <person name="Navarro D."/>
            <person name="Drula E."/>
            <person name="Chaduli D."/>
            <person name="Cazenave R."/>
            <person name="Ahrendt S."/>
            <person name="Wang J."/>
            <person name="Lipzen A."/>
            <person name="Daum C."/>
            <person name="Barry K."/>
            <person name="Grigoriev I.V."/>
            <person name="Favel A."/>
            <person name="Rosso M.N."/>
            <person name="Martin F."/>
        </authorList>
    </citation>
    <scope>NUCLEOTIDE SEQUENCE [LARGE SCALE GENOMIC DNA]</scope>
    <source>
        <strain evidence="2 3">CIRM-BRFM 2984</strain>
    </source>
</reference>
<sequence>MPPSSLRRSVRSTSRNHPAPPPEDHDNGQLSRIHPVGRHTAGNNNLALRPPAAPQAPLDLDKQANLQLLESLPADQIERALQVLFPKEMAGLIFPTYICAHLEDASWPVWAAYDSDVRYRGTISSFDPAVFHQVIFDGRGETRFEVLPPALEDFRAELNRKSSTAHAQSSSSSTRFHPYSNSSNTSNSNSHPRSKINFFGVTRNNIRLAITNGENPNGPALLHLRHRDPPHQSRFCDNRNRSDGRATVLGLKVP</sequence>
<dbReference type="EMBL" id="JAWWNJ010000150">
    <property type="protein sequence ID" value="KAK6981410.1"/>
    <property type="molecule type" value="Genomic_DNA"/>
</dbReference>
<evidence type="ECO:0000256" key="1">
    <source>
        <dbReference type="SAM" id="MobiDB-lite"/>
    </source>
</evidence>
<dbReference type="AlphaFoldDB" id="A0AAV9ZGM2"/>
<keyword evidence="3" id="KW-1185">Reference proteome</keyword>
<organism evidence="2 3">
    <name type="scientific">Favolaschia claudopus</name>
    <dbReference type="NCBI Taxonomy" id="2862362"/>
    <lineage>
        <taxon>Eukaryota</taxon>
        <taxon>Fungi</taxon>
        <taxon>Dikarya</taxon>
        <taxon>Basidiomycota</taxon>
        <taxon>Agaricomycotina</taxon>
        <taxon>Agaricomycetes</taxon>
        <taxon>Agaricomycetidae</taxon>
        <taxon>Agaricales</taxon>
        <taxon>Marasmiineae</taxon>
        <taxon>Mycenaceae</taxon>
        <taxon>Favolaschia</taxon>
    </lineage>
</organism>
<feature type="compositionally biased region" description="Low complexity" evidence="1">
    <location>
        <begin position="1"/>
        <end position="15"/>
    </location>
</feature>
<evidence type="ECO:0000313" key="2">
    <source>
        <dbReference type="EMBL" id="KAK6981410.1"/>
    </source>
</evidence>
<proteinExistence type="predicted"/>
<feature type="region of interest" description="Disordered" evidence="1">
    <location>
        <begin position="162"/>
        <end position="196"/>
    </location>
</feature>
<evidence type="ECO:0000313" key="3">
    <source>
        <dbReference type="Proteomes" id="UP001362999"/>
    </source>
</evidence>
<comment type="caution">
    <text evidence="2">The sequence shown here is derived from an EMBL/GenBank/DDBJ whole genome shotgun (WGS) entry which is preliminary data.</text>
</comment>